<reference evidence="4" key="1">
    <citation type="submission" date="2017-09" db="EMBL/GenBank/DDBJ databases">
        <title>Depth-based differentiation of microbial function through sediment-hosted aquifers and enrichment of novel symbionts in the deep terrestrial subsurface.</title>
        <authorList>
            <person name="Probst A.J."/>
            <person name="Ladd B."/>
            <person name="Jarett J.K."/>
            <person name="Geller-Mcgrath D.E."/>
            <person name="Sieber C.M.K."/>
            <person name="Emerson J.B."/>
            <person name="Anantharaman K."/>
            <person name="Thomas B.C."/>
            <person name="Malmstrom R."/>
            <person name="Stieglmeier M."/>
            <person name="Klingl A."/>
            <person name="Woyke T."/>
            <person name="Ryan C.M."/>
            <person name="Banfield J.F."/>
        </authorList>
    </citation>
    <scope>NUCLEOTIDE SEQUENCE [LARGE SCALE GENOMIC DNA]</scope>
</reference>
<dbReference type="Gene3D" id="1.20.144.10">
    <property type="entry name" value="Phosphatidic acid phosphatase type 2/haloperoxidase"/>
    <property type="match status" value="1"/>
</dbReference>
<dbReference type="PANTHER" id="PTHR14969:SF13">
    <property type="entry name" value="AT30094P"/>
    <property type="match status" value="1"/>
</dbReference>
<feature type="domain" description="Phosphatidic acid phosphatase type 2/haloperoxidase" evidence="2">
    <location>
        <begin position="56"/>
        <end position="165"/>
    </location>
</feature>
<evidence type="ECO:0000259" key="2">
    <source>
        <dbReference type="SMART" id="SM00014"/>
    </source>
</evidence>
<organism evidence="3 4">
    <name type="scientific">Candidatus Wolfebacteria bacterium CG03_land_8_20_14_0_80_40_12</name>
    <dbReference type="NCBI Taxonomy" id="1975069"/>
    <lineage>
        <taxon>Bacteria</taxon>
        <taxon>Candidatus Wolfeibacteriota</taxon>
    </lineage>
</organism>
<proteinExistence type="predicted"/>
<evidence type="ECO:0000313" key="4">
    <source>
        <dbReference type="Proteomes" id="UP000228949"/>
    </source>
</evidence>
<keyword evidence="1" id="KW-0812">Transmembrane</keyword>
<dbReference type="SUPFAM" id="SSF48317">
    <property type="entry name" value="Acid phosphatase/Vanadium-dependent haloperoxidase"/>
    <property type="match status" value="1"/>
</dbReference>
<keyword evidence="1" id="KW-1133">Transmembrane helix</keyword>
<sequence length="170" mass="19412">MAFDAFIFQLINNLARRWQWVDWLGVFFGDYLGYFLILAAAFLLIKETTGKRQIYFFSLTALSVIFSRGIVVEAIRFFYERPRPFLVFEIQPLINHQPTGSFPSGHAAAFFALALAVFYINKKWGWRFLAAALIIGLARIFTGVHWPLDILAGALIGLLSAFFARKILPK</sequence>
<protein>
    <recommendedName>
        <fullName evidence="2">Phosphatidic acid phosphatase type 2/haloperoxidase domain-containing protein</fullName>
    </recommendedName>
</protein>
<feature type="transmembrane region" description="Helical" evidence="1">
    <location>
        <begin position="54"/>
        <end position="79"/>
    </location>
</feature>
<gene>
    <name evidence="3" type="ORF">COS61_01255</name>
</gene>
<feature type="transmembrane region" description="Helical" evidence="1">
    <location>
        <begin position="99"/>
        <end position="119"/>
    </location>
</feature>
<dbReference type="EMBL" id="PEVJ01000029">
    <property type="protein sequence ID" value="PIU98460.1"/>
    <property type="molecule type" value="Genomic_DNA"/>
</dbReference>
<dbReference type="InterPro" id="IPR036938">
    <property type="entry name" value="PAP2/HPO_sf"/>
</dbReference>
<dbReference type="Pfam" id="PF01569">
    <property type="entry name" value="PAP2"/>
    <property type="match status" value="1"/>
</dbReference>
<comment type="caution">
    <text evidence="3">The sequence shown here is derived from an EMBL/GenBank/DDBJ whole genome shotgun (WGS) entry which is preliminary data.</text>
</comment>
<dbReference type="Proteomes" id="UP000228949">
    <property type="component" value="Unassembled WGS sequence"/>
</dbReference>
<accession>A0A2M7B5U2</accession>
<dbReference type="SMART" id="SM00014">
    <property type="entry name" value="acidPPc"/>
    <property type="match status" value="1"/>
</dbReference>
<feature type="transmembrane region" description="Helical" evidence="1">
    <location>
        <begin position="20"/>
        <end position="45"/>
    </location>
</feature>
<keyword evidence="1" id="KW-0472">Membrane</keyword>
<dbReference type="PANTHER" id="PTHR14969">
    <property type="entry name" value="SPHINGOSINE-1-PHOSPHATE PHOSPHOHYDROLASE"/>
    <property type="match status" value="1"/>
</dbReference>
<evidence type="ECO:0000256" key="1">
    <source>
        <dbReference type="SAM" id="Phobius"/>
    </source>
</evidence>
<name>A0A2M7B5U2_9BACT</name>
<feature type="transmembrane region" description="Helical" evidence="1">
    <location>
        <begin position="126"/>
        <end position="144"/>
    </location>
</feature>
<feature type="transmembrane region" description="Helical" evidence="1">
    <location>
        <begin position="150"/>
        <end position="168"/>
    </location>
</feature>
<dbReference type="AlphaFoldDB" id="A0A2M7B5U2"/>
<dbReference type="InterPro" id="IPR000326">
    <property type="entry name" value="PAP2/HPO"/>
</dbReference>
<evidence type="ECO:0000313" key="3">
    <source>
        <dbReference type="EMBL" id="PIU98460.1"/>
    </source>
</evidence>